<protein>
    <submittedName>
        <fullName evidence="2">Type II toxin-antitoxin system RelE/ParE family toxin</fullName>
    </submittedName>
</protein>
<proteinExistence type="predicted"/>
<evidence type="ECO:0000313" key="3">
    <source>
        <dbReference type="Proteomes" id="UP000823860"/>
    </source>
</evidence>
<dbReference type="AlphaFoldDB" id="A0A9D2HNG3"/>
<organism evidence="2 3">
    <name type="scientific">Candidatus Bacteroides intestinavium</name>
    <dbReference type="NCBI Taxonomy" id="2838469"/>
    <lineage>
        <taxon>Bacteria</taxon>
        <taxon>Pseudomonadati</taxon>
        <taxon>Bacteroidota</taxon>
        <taxon>Bacteroidia</taxon>
        <taxon>Bacteroidales</taxon>
        <taxon>Bacteroidaceae</taxon>
        <taxon>Bacteroides</taxon>
    </lineage>
</organism>
<reference evidence="2" key="1">
    <citation type="journal article" date="2021" name="PeerJ">
        <title>Extensive microbial diversity within the chicken gut microbiome revealed by metagenomics and culture.</title>
        <authorList>
            <person name="Gilroy R."/>
            <person name="Ravi A."/>
            <person name="Getino M."/>
            <person name="Pursley I."/>
            <person name="Horton D.L."/>
            <person name="Alikhan N.F."/>
            <person name="Baker D."/>
            <person name="Gharbi K."/>
            <person name="Hall N."/>
            <person name="Watson M."/>
            <person name="Adriaenssens E.M."/>
            <person name="Foster-Nyarko E."/>
            <person name="Jarju S."/>
            <person name="Secka A."/>
            <person name="Antonio M."/>
            <person name="Oren A."/>
            <person name="Chaudhuri R.R."/>
            <person name="La Ragione R."/>
            <person name="Hildebrand F."/>
            <person name="Pallen M.J."/>
        </authorList>
    </citation>
    <scope>NUCLEOTIDE SEQUENCE</scope>
    <source>
        <strain evidence="2">ChiHecec1B25-7008</strain>
    </source>
</reference>
<comment type="caution">
    <text evidence="2">The sequence shown here is derived from an EMBL/GenBank/DDBJ whole genome shotgun (WGS) entry which is preliminary data.</text>
</comment>
<reference evidence="2" key="2">
    <citation type="submission" date="2021-04" db="EMBL/GenBank/DDBJ databases">
        <authorList>
            <person name="Gilroy R."/>
        </authorList>
    </citation>
    <scope>NUCLEOTIDE SEQUENCE</scope>
    <source>
        <strain evidence="2">ChiHecec1B25-7008</strain>
    </source>
</reference>
<dbReference type="InterPro" id="IPR035093">
    <property type="entry name" value="RelE/ParE_toxin_dom_sf"/>
</dbReference>
<dbReference type="EMBL" id="DWZE01000006">
    <property type="protein sequence ID" value="HJA82435.1"/>
    <property type="molecule type" value="Genomic_DNA"/>
</dbReference>
<dbReference type="SUPFAM" id="SSF143011">
    <property type="entry name" value="RelE-like"/>
    <property type="match status" value="1"/>
</dbReference>
<dbReference type="Proteomes" id="UP000823860">
    <property type="component" value="Unassembled WGS sequence"/>
</dbReference>
<name>A0A9D2HNG3_9BACE</name>
<gene>
    <name evidence="2" type="ORF">H9785_00450</name>
</gene>
<keyword evidence="1" id="KW-1277">Toxin-antitoxin system</keyword>
<accession>A0A9D2HNG3</accession>
<dbReference type="Pfam" id="PF05016">
    <property type="entry name" value="ParE_toxin"/>
    <property type="match status" value="1"/>
</dbReference>
<evidence type="ECO:0000256" key="1">
    <source>
        <dbReference type="ARBA" id="ARBA00022649"/>
    </source>
</evidence>
<dbReference type="InterPro" id="IPR007712">
    <property type="entry name" value="RelE/ParE_toxin"/>
</dbReference>
<evidence type="ECO:0000313" key="2">
    <source>
        <dbReference type="EMBL" id="HJA82435.1"/>
    </source>
</evidence>
<dbReference type="Gene3D" id="3.30.2310.20">
    <property type="entry name" value="RelE-like"/>
    <property type="match status" value="1"/>
</dbReference>
<sequence length="103" mass="11988">MKAKWTPFAQQKRKETARYLAAVFGRKAAMNFHQNIREWVGHITCYPGIGSYEPLLVERPEGFRSVVVHRNCKLVYYVDGDTLYIADLWDTRREPRAQAGDVK</sequence>